<comment type="caution">
    <text evidence="13">Lacks conserved residue(s) required for the propagation of feature annotation.</text>
</comment>
<keyword evidence="8 13" id="KW-0653">Protein transport</keyword>
<evidence type="ECO:0000256" key="10">
    <source>
        <dbReference type="ARBA" id="ARBA00023136"/>
    </source>
</evidence>
<keyword evidence="6 13" id="KW-0812">Transmembrane</keyword>
<keyword evidence="9 13" id="KW-1133">Transmembrane helix</keyword>
<evidence type="ECO:0000313" key="14">
    <source>
        <dbReference type="EMBL" id="AFA40915.1"/>
    </source>
</evidence>
<keyword evidence="10 13" id="KW-0472">Membrane</keyword>
<reference evidence="14 15" key="1">
    <citation type="journal article" date="2012" name="MBio">
        <title>Insight into the transmission biology and species-specific functional capabilities of tsetse (Diptera: glossinidae) obligate symbiont wigglesworthia.</title>
        <authorList>
            <person name="Rio R.V."/>
            <person name="Symula R.E."/>
            <person name="Wang J."/>
            <person name="Lohs C."/>
            <person name="Wu Y.N."/>
            <person name="Snyder A.K."/>
            <person name="Bjornson R.D."/>
            <person name="Oshima K."/>
            <person name="Biehl B.S."/>
            <person name="Perna N.T."/>
            <person name="Hattori M."/>
            <person name="Aksoy S."/>
        </authorList>
    </citation>
    <scope>NUCLEOTIDE SEQUENCE [LARGE SCALE GENOMIC DNA]</scope>
    <source>
        <strain evidence="14">WGM</strain>
    </source>
</reference>
<dbReference type="NCBIfam" id="TIGR01103">
    <property type="entry name" value="fliP"/>
    <property type="match status" value="1"/>
</dbReference>
<dbReference type="PRINTS" id="PR00951">
    <property type="entry name" value="FLGBIOSNFLIP"/>
</dbReference>
<dbReference type="STRING" id="1142511.WIGMOR_0054"/>
<dbReference type="OrthoDB" id="9805111at2"/>
<evidence type="ECO:0000256" key="6">
    <source>
        <dbReference type="ARBA" id="ARBA00022692"/>
    </source>
</evidence>
<dbReference type="GO" id="GO:0044781">
    <property type="term" value="P:bacterial-type flagellum organization"/>
    <property type="evidence" value="ECO:0007669"/>
    <property type="project" value="UniProtKB-UniRule"/>
</dbReference>
<evidence type="ECO:0000256" key="4">
    <source>
        <dbReference type="ARBA" id="ARBA00022448"/>
    </source>
</evidence>
<keyword evidence="14" id="KW-0966">Cell projection</keyword>
<name>H6Q5L1_WIGGL</name>
<evidence type="ECO:0000256" key="13">
    <source>
        <dbReference type="RuleBase" id="RU362069"/>
    </source>
</evidence>
<dbReference type="InterPro" id="IPR005837">
    <property type="entry name" value="FliP"/>
</dbReference>
<keyword evidence="5 13" id="KW-1003">Cell membrane</keyword>
<dbReference type="KEGG" id="wgl:WIGMOR_0054"/>
<keyword evidence="4 13" id="KW-0813">Transport</keyword>
<dbReference type="GO" id="GO:0005886">
    <property type="term" value="C:plasma membrane"/>
    <property type="evidence" value="ECO:0007669"/>
    <property type="project" value="UniProtKB-SubCell"/>
</dbReference>
<comment type="similarity">
    <text evidence="2 13">Belongs to the FliP/MopC/SpaP family.</text>
</comment>
<evidence type="ECO:0000256" key="7">
    <source>
        <dbReference type="ARBA" id="ARBA00022795"/>
    </source>
</evidence>
<keyword evidence="11" id="KW-0975">Bacterial flagellum</keyword>
<dbReference type="eggNOG" id="COG1338">
    <property type="taxonomic scope" value="Bacteria"/>
</dbReference>
<dbReference type="NCBIfam" id="NF009438">
    <property type="entry name" value="PRK12797.1"/>
    <property type="match status" value="1"/>
</dbReference>
<organism evidence="14 15">
    <name type="scientific">Wigglesworthia glossinidia endosymbiont of Glossina morsitans morsitans</name>
    <name type="common">Yale colony</name>
    <dbReference type="NCBI Taxonomy" id="1142511"/>
    <lineage>
        <taxon>Bacteria</taxon>
        <taxon>Pseudomonadati</taxon>
        <taxon>Pseudomonadota</taxon>
        <taxon>Gammaproteobacteria</taxon>
        <taxon>Enterobacterales</taxon>
        <taxon>Erwiniaceae</taxon>
        <taxon>Wigglesworthia</taxon>
    </lineage>
</organism>
<keyword evidence="15" id="KW-1185">Reference proteome</keyword>
<dbReference type="HOGENOM" id="CLU_042028_0_1_6"/>
<dbReference type="PANTHER" id="PTHR30587">
    <property type="entry name" value="FLAGELLAR BIOSYNTHETIC PROTEIN FLIP"/>
    <property type="match status" value="1"/>
</dbReference>
<evidence type="ECO:0000256" key="2">
    <source>
        <dbReference type="ARBA" id="ARBA00006257"/>
    </source>
</evidence>
<feature type="transmembrane region" description="Helical" evidence="13">
    <location>
        <begin position="205"/>
        <end position="230"/>
    </location>
</feature>
<dbReference type="Pfam" id="PF00813">
    <property type="entry name" value="FliP"/>
    <property type="match status" value="1"/>
</dbReference>
<gene>
    <name evidence="13 14" type="primary">fliP</name>
    <name evidence="14" type="synonym">flaR</name>
    <name evidence="14" type="ORF">WIGMOR_0054</name>
</gene>
<dbReference type="PANTHER" id="PTHR30587:SF0">
    <property type="entry name" value="FLAGELLAR BIOSYNTHETIC PROTEIN FLIP"/>
    <property type="match status" value="1"/>
</dbReference>
<dbReference type="EMBL" id="CP003315">
    <property type="protein sequence ID" value="AFA40915.1"/>
    <property type="molecule type" value="Genomic_DNA"/>
</dbReference>
<evidence type="ECO:0000256" key="9">
    <source>
        <dbReference type="ARBA" id="ARBA00022989"/>
    </source>
</evidence>
<dbReference type="Proteomes" id="UP000009061">
    <property type="component" value="Chromosome"/>
</dbReference>
<keyword evidence="14" id="KW-0969">Cilium</keyword>
<evidence type="ECO:0000256" key="3">
    <source>
        <dbReference type="ARBA" id="ARBA00021714"/>
    </source>
</evidence>
<comment type="function">
    <text evidence="1 13">Plays a role in the flagellum-specific transport system.</text>
</comment>
<evidence type="ECO:0000256" key="11">
    <source>
        <dbReference type="ARBA" id="ARBA00023143"/>
    </source>
</evidence>
<evidence type="ECO:0000256" key="1">
    <source>
        <dbReference type="ARBA" id="ARBA00003663"/>
    </source>
</evidence>
<keyword evidence="14" id="KW-0282">Flagellum</keyword>
<protein>
    <recommendedName>
        <fullName evidence="3 13">Flagellar biosynthetic protein FliP</fullName>
    </recommendedName>
</protein>
<proteinExistence type="inferred from homology"/>
<evidence type="ECO:0000256" key="12">
    <source>
        <dbReference type="ARBA" id="ARBA00023225"/>
    </source>
</evidence>
<sequence length="269" mass="30400">MQKRNKNMHIIVFEKSIFYIKIFLKKIVFISVLVFFCLSSTTYAANLDNVNDSVKNLENLKLSLPVQTLIFLTFLTFIPALILLMSGFTRIIIVLSILRNALGTPTVPPNQILIGLSLCLTFFIMSPIIEQIYSSAYQPFLQNKITFPDAISYAEKPIKKFMLSQTRETDLAFYSKISTIEIQDANQVPMKILLPAFVTSELKTAFQIGFTLFVPFLIIDIVVASILMALGMMMLPPTTISLPFKLMLFVMADGWQILLGSLVKSFQLN</sequence>
<dbReference type="GO" id="GO:0009306">
    <property type="term" value="P:protein secretion"/>
    <property type="evidence" value="ECO:0007669"/>
    <property type="project" value="UniProtKB-UniRule"/>
</dbReference>
<feature type="transmembrane region" description="Helical" evidence="13">
    <location>
        <begin position="242"/>
        <end position="263"/>
    </location>
</feature>
<keyword evidence="7 13" id="KW-1005">Bacterial flagellum biogenesis</keyword>
<dbReference type="AlphaFoldDB" id="H6Q5L1"/>
<dbReference type="GO" id="GO:0009425">
    <property type="term" value="C:bacterial-type flagellum basal body"/>
    <property type="evidence" value="ECO:0007669"/>
    <property type="project" value="UniProtKB-SubCell"/>
</dbReference>
<keyword evidence="12 13" id="KW-1006">Bacterial flagellum protein export</keyword>
<comment type="subcellular location">
    <subcellularLocation>
        <location evidence="13">Cell membrane</location>
        <topology evidence="13">Multi-pass membrane protein</topology>
    </subcellularLocation>
    <subcellularLocation>
        <location evidence="13">Bacterial flagellum basal body</location>
    </subcellularLocation>
</comment>
<evidence type="ECO:0000313" key="15">
    <source>
        <dbReference type="Proteomes" id="UP000009061"/>
    </source>
</evidence>
<dbReference type="PRINTS" id="PR01302">
    <property type="entry name" value="TYPE3IMPPROT"/>
</dbReference>
<evidence type="ECO:0000256" key="5">
    <source>
        <dbReference type="ARBA" id="ARBA00022475"/>
    </source>
</evidence>
<accession>H6Q5L1</accession>
<evidence type="ECO:0000256" key="8">
    <source>
        <dbReference type="ARBA" id="ARBA00022927"/>
    </source>
</evidence>
<dbReference type="PROSITE" id="PS01061">
    <property type="entry name" value="FLIP_2"/>
    <property type="match status" value="1"/>
</dbReference>
<dbReference type="InterPro" id="IPR005838">
    <property type="entry name" value="T3SS_IM_P"/>
</dbReference>
<dbReference type="PROSITE" id="PS01060">
    <property type="entry name" value="FLIP_1"/>
    <property type="match status" value="1"/>
</dbReference>
<feature type="transmembrane region" description="Helical" evidence="13">
    <location>
        <begin position="68"/>
        <end position="98"/>
    </location>
</feature>